<accession>A0A381R134</accession>
<protein>
    <submittedName>
        <fullName evidence="2">Uncharacterized protein</fullName>
    </submittedName>
</protein>
<organism evidence="2">
    <name type="scientific">marine metagenome</name>
    <dbReference type="NCBI Taxonomy" id="408172"/>
    <lineage>
        <taxon>unclassified sequences</taxon>
        <taxon>metagenomes</taxon>
        <taxon>ecological metagenomes</taxon>
    </lineage>
</organism>
<dbReference type="EMBL" id="UINC01001635">
    <property type="protein sequence ID" value="SUZ85421.1"/>
    <property type="molecule type" value="Genomic_DNA"/>
</dbReference>
<proteinExistence type="predicted"/>
<evidence type="ECO:0000313" key="2">
    <source>
        <dbReference type="EMBL" id="SUZ85421.1"/>
    </source>
</evidence>
<name>A0A381R134_9ZZZZ</name>
<evidence type="ECO:0000256" key="1">
    <source>
        <dbReference type="SAM" id="MobiDB-lite"/>
    </source>
</evidence>
<reference evidence="2" key="1">
    <citation type="submission" date="2018-05" db="EMBL/GenBank/DDBJ databases">
        <authorList>
            <person name="Lanie J.A."/>
            <person name="Ng W.-L."/>
            <person name="Kazmierczak K.M."/>
            <person name="Andrzejewski T.M."/>
            <person name="Davidsen T.M."/>
            <person name="Wayne K.J."/>
            <person name="Tettelin H."/>
            <person name="Glass J.I."/>
            <person name="Rusch D."/>
            <person name="Podicherti R."/>
            <person name="Tsui H.-C.T."/>
            <person name="Winkler M.E."/>
        </authorList>
    </citation>
    <scope>NUCLEOTIDE SEQUENCE</scope>
</reference>
<feature type="region of interest" description="Disordered" evidence="1">
    <location>
        <begin position="86"/>
        <end position="110"/>
    </location>
</feature>
<sequence length="360" mass="40194">MAFLIPRSILFLCCGVLLLGLAFPVALQTQAREAKPWVMPRTSDGHPDLQGNWTNATITPIQRPRGRGPVLTPDQVAGIEGRRQNLIDASGEPSDPDREAPPVGGDGSTGAAGGVGGYNYFYIEAGDRVAVFNGEPRSSLVVDPEDGRIPPLTATAREARREASAQRRVFGQYDNPENRPLGERCIKSFGSNAGPPMLPNYFYNNNYTIVQTADHIMIMTEMVHDVRIIRLDEPKPLAENIRPWMGDSWGWWEGDTLIVETTNLPLRQVNGHRYVYPGGSEDMKVTERFTRVDEQTINYEFTVDDPTTYTRPWSGEVPFKAMDDLVYEYACHEANYSLFNVLSGARAEEREAAKKKQEGR</sequence>
<gene>
    <name evidence="2" type="ORF">METZ01_LOCUS38275</name>
</gene>
<dbReference type="AlphaFoldDB" id="A0A381R134"/>